<evidence type="ECO:0000313" key="2">
    <source>
        <dbReference type="EMBL" id="WEK14009.1"/>
    </source>
</evidence>
<dbReference type="Gene3D" id="3.30.200.20">
    <property type="entry name" value="Phosphorylase Kinase, domain 1"/>
    <property type="match status" value="1"/>
</dbReference>
<dbReference type="InterPro" id="IPR002575">
    <property type="entry name" value="Aminoglycoside_PTrfase"/>
</dbReference>
<organism evidence="2 3">
    <name type="scientific">Candidatus Microbacterium phytovorans</name>
    <dbReference type="NCBI Taxonomy" id="3121374"/>
    <lineage>
        <taxon>Bacteria</taxon>
        <taxon>Bacillati</taxon>
        <taxon>Actinomycetota</taxon>
        <taxon>Actinomycetes</taxon>
        <taxon>Micrococcales</taxon>
        <taxon>Microbacteriaceae</taxon>
        <taxon>Microbacterium</taxon>
    </lineage>
</organism>
<dbReference type="SUPFAM" id="SSF56112">
    <property type="entry name" value="Protein kinase-like (PK-like)"/>
    <property type="match status" value="1"/>
</dbReference>
<dbReference type="PIRSF" id="PIRSF000707">
    <property type="entry name" value="Hygromycin-B_kinase"/>
    <property type="match status" value="1"/>
</dbReference>
<dbReference type="EMBL" id="CP119321">
    <property type="protein sequence ID" value="WEK14009.1"/>
    <property type="molecule type" value="Genomic_DNA"/>
</dbReference>
<name>A0AAJ5W2X4_9MICO</name>
<dbReference type="InterPro" id="IPR051678">
    <property type="entry name" value="AGP_Transferase"/>
</dbReference>
<protein>
    <submittedName>
        <fullName evidence="2">Aminoglycoside phosphotransferase family protein</fullName>
    </submittedName>
</protein>
<proteinExistence type="predicted"/>
<dbReference type="InterPro" id="IPR011009">
    <property type="entry name" value="Kinase-like_dom_sf"/>
</dbReference>
<dbReference type="PANTHER" id="PTHR21310:SF42">
    <property type="entry name" value="BIFUNCTIONAL AAC_APH"/>
    <property type="match status" value="1"/>
</dbReference>
<reference evidence="2" key="1">
    <citation type="submission" date="2023-03" db="EMBL/GenBank/DDBJ databases">
        <title>Andean soil-derived lignocellulolytic bacterial consortium as a source of novel taxa and putative plastic-active enzymes.</title>
        <authorList>
            <person name="Diaz-Garcia L."/>
            <person name="Chuvochina M."/>
            <person name="Feuerriegel G."/>
            <person name="Bunk B."/>
            <person name="Sproer C."/>
            <person name="Streit W.R."/>
            <person name="Rodriguez L.M."/>
            <person name="Overmann J."/>
            <person name="Jimenez D.J."/>
        </authorList>
    </citation>
    <scope>NUCLEOTIDE SEQUENCE</scope>
    <source>
        <strain evidence="2">MAG 4610</strain>
    </source>
</reference>
<evidence type="ECO:0000313" key="3">
    <source>
        <dbReference type="Proteomes" id="UP001213972"/>
    </source>
</evidence>
<dbReference type="AlphaFoldDB" id="A0AAJ5W2X4"/>
<dbReference type="PANTHER" id="PTHR21310">
    <property type="entry name" value="AMINOGLYCOSIDE PHOSPHOTRANSFERASE-RELATED-RELATED"/>
    <property type="match status" value="1"/>
</dbReference>
<evidence type="ECO:0000259" key="1">
    <source>
        <dbReference type="Pfam" id="PF01636"/>
    </source>
</evidence>
<dbReference type="Proteomes" id="UP001213972">
    <property type="component" value="Chromosome"/>
</dbReference>
<dbReference type="Gene3D" id="3.90.1200.10">
    <property type="match status" value="1"/>
</dbReference>
<dbReference type="InterPro" id="IPR016259">
    <property type="entry name" value="Hygromycin-B_Kinase"/>
</dbReference>
<accession>A0AAJ5W2X4</accession>
<dbReference type="CDD" id="cd05155">
    <property type="entry name" value="APH_ChoK_like_1"/>
    <property type="match status" value="1"/>
</dbReference>
<dbReference type="Pfam" id="PF01636">
    <property type="entry name" value="APH"/>
    <property type="match status" value="1"/>
</dbReference>
<sequence>MPQPPAEISLTTADVARLLAAQHPALGGALRHVAHGWDNDVFRLGDALAVRLPRREAAARLVRHEQRWLPHLAPLLPVPVPVPVAVGIPDADYPWHWSVVPWFAGDRVADHAVADRDGLAGDVAAVLRALHRNAPPGAPRNPVRGVPLRDRDAVVRPRLRDSGLEQLWDAGLQAPVWAGPDVWVHGDVHAGNLISRDGRLAAVIDFGDVCAGDPACDLAVAWTVFGPRGRLRLREALGERYDDATWVRARAWAVSFATLLADADDAWLRDMSAHAIDQLRAE</sequence>
<gene>
    <name evidence="2" type="ORF">P0Y48_02005</name>
</gene>
<feature type="domain" description="Aminoglycoside phosphotransferase" evidence="1">
    <location>
        <begin position="31"/>
        <end position="252"/>
    </location>
</feature>